<dbReference type="EMBL" id="JBHSWV010000413">
    <property type="protein sequence ID" value="MFC6767663.1"/>
    <property type="molecule type" value="Genomic_DNA"/>
</dbReference>
<dbReference type="AlphaFoldDB" id="A0ABD5SRT8"/>
<sequence>MTRMSYNRRRFMAAAGVAGLAGLAGCIGGGNGDSSVESDTTDWSFGITREGTIGYIKASGWAQLFENADTDITLTLNTTGGSEEAYRLCAAGENHITRGTSAMGMASYNEESRPGAQFGGDNTIPTVPQQVMAIADIRPFWVTMDDSIQSIDDLAGKTVHNGAAGSRFVGAIPFDSVGLYEDIELTQGDWSDVPFALEEGRVDAAYTYVMASGTSLPGWAEQLNSMDSLRVLEFSDDQLSTIEEDPYLNVTEVPVNEAFGFETNIDTVQSPTAPYQWYVHPDLSNDLVKEFCEISFSNVDEIQEVHDALGLFNEEYAVEGLTQSPVHPGAVEWYQENDLWNEDLIEG</sequence>
<dbReference type="PANTHER" id="PTHR42941:SF1">
    <property type="entry name" value="SLL1037 PROTEIN"/>
    <property type="match status" value="1"/>
</dbReference>
<proteinExistence type="predicted"/>
<protein>
    <submittedName>
        <fullName evidence="1">TAXI family TRAP transporter solute-binding subunit</fullName>
    </submittedName>
</protein>
<evidence type="ECO:0000313" key="2">
    <source>
        <dbReference type="Proteomes" id="UP001596383"/>
    </source>
</evidence>
<accession>A0ABD5SRT8</accession>
<dbReference type="Proteomes" id="UP001596383">
    <property type="component" value="Unassembled WGS sequence"/>
</dbReference>
<evidence type="ECO:0000313" key="1">
    <source>
        <dbReference type="EMBL" id="MFC6767663.1"/>
    </source>
</evidence>
<comment type="caution">
    <text evidence="1">The sequence shown here is derived from an EMBL/GenBank/DDBJ whole genome shotgun (WGS) entry which is preliminary data.</text>
</comment>
<dbReference type="PROSITE" id="PS51318">
    <property type="entry name" value="TAT"/>
    <property type="match status" value="1"/>
</dbReference>
<dbReference type="PANTHER" id="PTHR42941">
    <property type="entry name" value="SLL1037 PROTEIN"/>
    <property type="match status" value="1"/>
</dbReference>
<gene>
    <name evidence="1" type="ORF">ACFQE6_22530</name>
</gene>
<dbReference type="PROSITE" id="PS51257">
    <property type="entry name" value="PROKAR_LIPOPROTEIN"/>
    <property type="match status" value="1"/>
</dbReference>
<name>A0ABD5SRT8_9EURY</name>
<dbReference type="SUPFAM" id="SSF53850">
    <property type="entry name" value="Periplasmic binding protein-like II"/>
    <property type="match status" value="1"/>
</dbReference>
<dbReference type="InterPro" id="IPR011852">
    <property type="entry name" value="TRAP_TAXI"/>
</dbReference>
<reference evidence="1 2" key="1">
    <citation type="journal article" date="2019" name="Int. J. Syst. Evol. Microbiol.">
        <title>The Global Catalogue of Microorganisms (GCM) 10K type strain sequencing project: providing services to taxonomists for standard genome sequencing and annotation.</title>
        <authorList>
            <consortium name="The Broad Institute Genomics Platform"/>
            <consortium name="The Broad Institute Genome Sequencing Center for Infectious Disease"/>
            <person name="Wu L."/>
            <person name="Ma J."/>
        </authorList>
    </citation>
    <scope>NUCLEOTIDE SEQUENCE [LARGE SCALE GENOMIC DNA]</scope>
    <source>
        <strain evidence="1 2">LMG 29247</strain>
    </source>
</reference>
<dbReference type="RefSeq" id="WP_273740526.1">
    <property type="nucleotide sequence ID" value="NZ_JAQIVI010000413.1"/>
</dbReference>
<dbReference type="NCBIfam" id="TIGR02122">
    <property type="entry name" value="TRAP_TAXI"/>
    <property type="match status" value="1"/>
</dbReference>
<dbReference type="InterPro" id="IPR006311">
    <property type="entry name" value="TAT_signal"/>
</dbReference>
<dbReference type="Pfam" id="PF16868">
    <property type="entry name" value="NMT1_3"/>
    <property type="match status" value="1"/>
</dbReference>
<organism evidence="1 2">
    <name type="scientific">Natrinema soli</name>
    <dbReference type="NCBI Taxonomy" id="1930624"/>
    <lineage>
        <taxon>Archaea</taxon>
        <taxon>Methanobacteriati</taxon>
        <taxon>Methanobacteriota</taxon>
        <taxon>Stenosarchaea group</taxon>
        <taxon>Halobacteria</taxon>
        <taxon>Halobacteriales</taxon>
        <taxon>Natrialbaceae</taxon>
        <taxon>Natrinema</taxon>
    </lineage>
</organism>
<dbReference type="Gene3D" id="3.40.190.10">
    <property type="entry name" value="Periplasmic binding protein-like II"/>
    <property type="match status" value="2"/>
</dbReference>
<keyword evidence="2" id="KW-1185">Reference proteome</keyword>